<reference evidence="3" key="1">
    <citation type="journal article" date="2019" name="Int. J. Syst. Evol. Microbiol.">
        <title>The Global Catalogue of Microorganisms (GCM) 10K type strain sequencing project: providing services to taxonomists for standard genome sequencing and annotation.</title>
        <authorList>
            <consortium name="The Broad Institute Genomics Platform"/>
            <consortium name="The Broad Institute Genome Sequencing Center for Infectious Disease"/>
            <person name="Wu L."/>
            <person name="Ma J."/>
        </authorList>
    </citation>
    <scope>NUCLEOTIDE SEQUENCE [LARGE SCALE GENOMIC DNA]</scope>
    <source>
        <strain evidence="3">CCUG 48316</strain>
    </source>
</reference>
<keyword evidence="1" id="KW-0732">Signal</keyword>
<feature type="chain" id="PRO_5045496862" description="Invasion associated locus B family protein" evidence="1">
    <location>
        <begin position="20"/>
        <end position="147"/>
    </location>
</feature>
<organism evidence="2 3">
    <name type="scientific">Methylobacterium komagatae</name>
    <dbReference type="NCBI Taxonomy" id="374425"/>
    <lineage>
        <taxon>Bacteria</taxon>
        <taxon>Pseudomonadati</taxon>
        <taxon>Pseudomonadota</taxon>
        <taxon>Alphaproteobacteria</taxon>
        <taxon>Hyphomicrobiales</taxon>
        <taxon>Methylobacteriaceae</taxon>
        <taxon>Methylobacterium</taxon>
    </lineage>
</organism>
<sequence length="147" mass="16049">MKVTTCAILACLVASGAAAQSAGQPIASEGDWILRKSDDASTCIVTPKAQSRIQVTQDRLEVTGLPKKSIFNYQFRINDQSVSNFMIPTADMQDAGLVALDGEAFKAILDGQRFRIRILDKWHEAITEDVGLAGLRSLHRKIASDCR</sequence>
<dbReference type="Proteomes" id="UP001596292">
    <property type="component" value="Unassembled WGS sequence"/>
</dbReference>
<proteinExistence type="predicted"/>
<dbReference type="EMBL" id="JBHSWN010000001">
    <property type="protein sequence ID" value="MFC6792278.1"/>
    <property type="molecule type" value="Genomic_DNA"/>
</dbReference>
<evidence type="ECO:0008006" key="4">
    <source>
        <dbReference type="Google" id="ProtNLM"/>
    </source>
</evidence>
<gene>
    <name evidence="2" type="ORF">ACFQE0_23535</name>
</gene>
<keyword evidence="3" id="KW-1185">Reference proteome</keyword>
<protein>
    <recommendedName>
        <fullName evidence="4">Invasion associated locus B family protein</fullName>
    </recommendedName>
</protein>
<feature type="signal peptide" evidence="1">
    <location>
        <begin position="1"/>
        <end position="19"/>
    </location>
</feature>
<dbReference type="RefSeq" id="WP_378973974.1">
    <property type="nucleotide sequence ID" value="NZ_JBHSWN010000001.1"/>
</dbReference>
<evidence type="ECO:0000313" key="3">
    <source>
        <dbReference type="Proteomes" id="UP001596292"/>
    </source>
</evidence>
<accession>A0ABW2BP85</accession>
<name>A0ABW2BP85_9HYPH</name>
<comment type="caution">
    <text evidence="2">The sequence shown here is derived from an EMBL/GenBank/DDBJ whole genome shotgun (WGS) entry which is preliminary data.</text>
</comment>
<evidence type="ECO:0000313" key="2">
    <source>
        <dbReference type="EMBL" id="MFC6792278.1"/>
    </source>
</evidence>
<evidence type="ECO:0000256" key="1">
    <source>
        <dbReference type="SAM" id="SignalP"/>
    </source>
</evidence>